<feature type="region of interest" description="Disordered" evidence="1">
    <location>
        <begin position="1"/>
        <end position="22"/>
    </location>
</feature>
<evidence type="ECO:0008006" key="4">
    <source>
        <dbReference type="Google" id="ProtNLM"/>
    </source>
</evidence>
<accession>A0ABY1LK56</accession>
<evidence type="ECO:0000313" key="2">
    <source>
        <dbReference type="EMBL" id="SKC50506.1"/>
    </source>
</evidence>
<name>A0ABY1LK56_9MICO</name>
<evidence type="ECO:0000313" key="3">
    <source>
        <dbReference type="Proteomes" id="UP000190827"/>
    </source>
</evidence>
<dbReference type="EMBL" id="FUZO01000001">
    <property type="protein sequence ID" value="SKC50506.1"/>
    <property type="molecule type" value="Genomic_DNA"/>
</dbReference>
<protein>
    <recommendedName>
        <fullName evidence="4">4-carboxymuconolactone decarboxylase</fullName>
    </recommendedName>
</protein>
<sequence length="153" mass="16881">MSITPSPGTPAQRVKRSLQGRHPRSIVSRVATPVPADRLALTTTIATLPDEAVHRVHDFVRALIDEQTRYPLWDLAEPFTYAGPLWVERDEAVRRLLHVRAMVALGGGVNVDAFDALDHYGRQLGMTDEEILSVLTPVTFAATTGKGLTWTRS</sequence>
<comment type="caution">
    <text evidence="2">The sequence shown here is derived from an EMBL/GenBank/DDBJ whole genome shotgun (WGS) entry which is preliminary data.</text>
</comment>
<organism evidence="2 3">
    <name type="scientific">Plantibacter cousiniae</name>
    <name type="common">nom. nud.</name>
    <dbReference type="NCBI Taxonomy" id="199709"/>
    <lineage>
        <taxon>Bacteria</taxon>
        <taxon>Bacillati</taxon>
        <taxon>Actinomycetota</taxon>
        <taxon>Actinomycetes</taxon>
        <taxon>Micrococcales</taxon>
        <taxon>Microbacteriaceae</taxon>
        <taxon>Plantibacter</taxon>
    </lineage>
</organism>
<feature type="compositionally biased region" description="Basic residues" evidence="1">
    <location>
        <begin position="13"/>
        <end position="22"/>
    </location>
</feature>
<evidence type="ECO:0000256" key="1">
    <source>
        <dbReference type="SAM" id="MobiDB-lite"/>
    </source>
</evidence>
<dbReference type="RefSeq" id="WP_079705336.1">
    <property type="nucleotide sequence ID" value="NZ_FUZO01000001.1"/>
</dbReference>
<dbReference type="Proteomes" id="UP000190827">
    <property type="component" value="Unassembled WGS sequence"/>
</dbReference>
<gene>
    <name evidence="2" type="ORF">SAMN06295973_1484</name>
</gene>
<keyword evidence="3" id="KW-1185">Reference proteome</keyword>
<proteinExistence type="predicted"/>
<reference evidence="2 3" key="1">
    <citation type="submission" date="2017-02" db="EMBL/GenBank/DDBJ databases">
        <authorList>
            <person name="Varghese N."/>
            <person name="Submissions S."/>
        </authorList>
    </citation>
    <scope>NUCLEOTIDE SEQUENCE [LARGE SCALE GENOMIC DNA]</scope>
    <source>
        <strain evidence="2 3">VKM Ac-1787</strain>
    </source>
</reference>